<evidence type="ECO:0000313" key="2">
    <source>
        <dbReference type="Proteomes" id="UP000076603"/>
    </source>
</evidence>
<comment type="caution">
    <text evidence="1">The sequence shown here is derived from an EMBL/GenBank/DDBJ whole genome shotgun (WGS) entry which is preliminary data.</text>
</comment>
<dbReference type="OrthoDB" id="1907725at2"/>
<protein>
    <recommendedName>
        <fullName evidence="3">FeS cluster biogenesis domain-containing protein</fullName>
    </recommendedName>
</protein>
<evidence type="ECO:0008006" key="3">
    <source>
        <dbReference type="Google" id="ProtNLM"/>
    </source>
</evidence>
<name>A0A161W107_9CLOT</name>
<dbReference type="PATRIC" id="fig|1121326.3.peg.5980"/>
<organism evidence="1 2">
    <name type="scientific">Clostridium magnum DSM 2767</name>
    <dbReference type="NCBI Taxonomy" id="1121326"/>
    <lineage>
        <taxon>Bacteria</taxon>
        <taxon>Bacillati</taxon>
        <taxon>Bacillota</taxon>
        <taxon>Clostridia</taxon>
        <taxon>Eubacteriales</taxon>
        <taxon>Clostridiaceae</taxon>
        <taxon>Clostridium</taxon>
    </lineage>
</organism>
<proteinExistence type="predicted"/>
<gene>
    <name evidence="1" type="ORF">CLMAG_59130</name>
</gene>
<sequence>MLTIEEKALNFAQQKRGDFLVKIISASGGCCDIPVKDISIEFIKAFKTNNNYSCYEYKGVKVFIENGLQLDSDVLIYQKLKLPLIGNIFGTKGISVKYI</sequence>
<dbReference type="Proteomes" id="UP000076603">
    <property type="component" value="Unassembled WGS sequence"/>
</dbReference>
<reference evidence="1 2" key="1">
    <citation type="submission" date="2016-04" db="EMBL/GenBank/DDBJ databases">
        <title>Genome sequence of Clostridium magnum DSM 2767.</title>
        <authorList>
            <person name="Poehlein A."/>
            <person name="Uhlig R."/>
            <person name="Fischer R."/>
            <person name="Bahl H."/>
            <person name="Daniel R."/>
        </authorList>
    </citation>
    <scope>NUCLEOTIDE SEQUENCE [LARGE SCALE GENOMIC DNA]</scope>
    <source>
        <strain evidence="1 2">DSM 2767</strain>
    </source>
</reference>
<evidence type="ECO:0000313" key="1">
    <source>
        <dbReference type="EMBL" id="KZL88820.1"/>
    </source>
</evidence>
<dbReference type="AlphaFoldDB" id="A0A161W107"/>
<accession>A0A161W107</accession>
<dbReference type="RefSeq" id="WP_066630598.1">
    <property type="nucleotide sequence ID" value="NZ_FQXL01000035.1"/>
</dbReference>
<dbReference type="EMBL" id="LWAE01000014">
    <property type="protein sequence ID" value="KZL88820.1"/>
    <property type="molecule type" value="Genomic_DNA"/>
</dbReference>
<keyword evidence="2" id="KW-1185">Reference proteome</keyword>